<feature type="transmembrane region" description="Helical" evidence="1">
    <location>
        <begin position="210"/>
        <end position="229"/>
    </location>
</feature>
<feature type="transmembrane region" description="Helical" evidence="1">
    <location>
        <begin position="177"/>
        <end position="198"/>
    </location>
</feature>
<reference evidence="2 3" key="1">
    <citation type="submission" date="2019-02" db="EMBL/GenBank/DDBJ databases">
        <title>Deep-cultivation of Planctomycetes and their phenomic and genomic characterization uncovers novel biology.</title>
        <authorList>
            <person name="Wiegand S."/>
            <person name="Jogler M."/>
            <person name="Boedeker C."/>
            <person name="Pinto D."/>
            <person name="Vollmers J."/>
            <person name="Rivas-Marin E."/>
            <person name="Kohn T."/>
            <person name="Peeters S.H."/>
            <person name="Heuer A."/>
            <person name="Rast P."/>
            <person name="Oberbeckmann S."/>
            <person name="Bunk B."/>
            <person name="Jeske O."/>
            <person name="Meyerdierks A."/>
            <person name="Storesund J.E."/>
            <person name="Kallscheuer N."/>
            <person name="Luecker S."/>
            <person name="Lage O.M."/>
            <person name="Pohl T."/>
            <person name="Merkel B.J."/>
            <person name="Hornburger P."/>
            <person name="Mueller R.-W."/>
            <person name="Bruemmer F."/>
            <person name="Labrenz M."/>
            <person name="Spormann A.M."/>
            <person name="Op Den Camp H."/>
            <person name="Overmann J."/>
            <person name="Amann R."/>
            <person name="Jetten M.S.M."/>
            <person name="Mascher T."/>
            <person name="Medema M.H."/>
            <person name="Devos D.P."/>
            <person name="Kaster A.-K."/>
            <person name="Ovreas L."/>
            <person name="Rohde M."/>
            <person name="Galperin M.Y."/>
            <person name="Jogler C."/>
        </authorList>
    </citation>
    <scope>NUCLEOTIDE SEQUENCE [LARGE SCALE GENOMIC DNA]</scope>
    <source>
        <strain evidence="2 3">KOR42</strain>
    </source>
</reference>
<evidence type="ECO:0000256" key="1">
    <source>
        <dbReference type="SAM" id="Phobius"/>
    </source>
</evidence>
<keyword evidence="1" id="KW-1133">Transmembrane helix</keyword>
<protein>
    <submittedName>
        <fullName evidence="2">Uncharacterized protein</fullName>
    </submittedName>
</protein>
<organism evidence="2 3">
    <name type="scientific">Thalassoglobus neptunius</name>
    <dbReference type="NCBI Taxonomy" id="1938619"/>
    <lineage>
        <taxon>Bacteria</taxon>
        <taxon>Pseudomonadati</taxon>
        <taxon>Planctomycetota</taxon>
        <taxon>Planctomycetia</taxon>
        <taxon>Planctomycetales</taxon>
        <taxon>Planctomycetaceae</taxon>
        <taxon>Thalassoglobus</taxon>
    </lineage>
</organism>
<evidence type="ECO:0000313" key="2">
    <source>
        <dbReference type="EMBL" id="TWT57800.1"/>
    </source>
</evidence>
<proteinExistence type="predicted"/>
<feature type="transmembrane region" description="Helical" evidence="1">
    <location>
        <begin position="106"/>
        <end position="126"/>
    </location>
</feature>
<comment type="caution">
    <text evidence="2">The sequence shown here is derived from an EMBL/GenBank/DDBJ whole genome shotgun (WGS) entry which is preliminary data.</text>
</comment>
<dbReference type="Proteomes" id="UP000317243">
    <property type="component" value="Unassembled WGS sequence"/>
</dbReference>
<accession>A0A5C5X4I5</accession>
<sequence length="244" mass="27409">MNPSLMTPVERVVRPVHAPMSSKMRMRNELYSHLEQIYQEEFSATHDETSALERSLARFGDLDEIREQLQLGISKPLQWVDRLDESFSRRAGESHLAFAVRNSFRVGAVFFVQLIVILLLAALGLSTVRESAWLIAPYFLILSLTAASVTFVVLQIAQPLVDRPVGALSKWELIRGATLFGVAAAVAEAVLLFGGRIFSEWELPSHLFPLMGMAFVGAAVMFSVVIFLFRNELSQISEWRELEI</sequence>
<dbReference type="RefSeq" id="WP_146507757.1">
    <property type="nucleotide sequence ID" value="NZ_SIHI01000001.1"/>
</dbReference>
<name>A0A5C5X4I5_9PLAN</name>
<dbReference type="OrthoDB" id="291355at2"/>
<gene>
    <name evidence="2" type="ORF">KOR42_11670</name>
</gene>
<keyword evidence="3" id="KW-1185">Reference proteome</keyword>
<keyword evidence="1" id="KW-0472">Membrane</keyword>
<keyword evidence="1" id="KW-0812">Transmembrane</keyword>
<dbReference type="EMBL" id="SIHI01000001">
    <property type="protein sequence ID" value="TWT57800.1"/>
    <property type="molecule type" value="Genomic_DNA"/>
</dbReference>
<evidence type="ECO:0000313" key="3">
    <source>
        <dbReference type="Proteomes" id="UP000317243"/>
    </source>
</evidence>
<dbReference type="AlphaFoldDB" id="A0A5C5X4I5"/>
<feature type="transmembrane region" description="Helical" evidence="1">
    <location>
        <begin position="132"/>
        <end position="156"/>
    </location>
</feature>